<dbReference type="PROSITE" id="PS00107">
    <property type="entry name" value="PROTEIN_KINASE_ATP"/>
    <property type="match status" value="1"/>
</dbReference>
<evidence type="ECO:0000256" key="7">
    <source>
        <dbReference type="PROSITE-ProRule" id="PRU10141"/>
    </source>
</evidence>
<evidence type="ECO:0000256" key="8">
    <source>
        <dbReference type="SAM" id="MobiDB-lite"/>
    </source>
</evidence>
<dbReference type="SUPFAM" id="SSF49879">
    <property type="entry name" value="SMAD/FHA domain"/>
    <property type="match status" value="1"/>
</dbReference>
<keyword evidence="3" id="KW-0808">Transferase</keyword>
<dbReference type="Proteomes" id="UP001497453">
    <property type="component" value="Chromosome 4"/>
</dbReference>
<keyword evidence="12" id="KW-1185">Reference proteome</keyword>
<protein>
    <recommendedName>
        <fullName evidence="13">Pkinase-domain-containing protein</fullName>
    </recommendedName>
</protein>
<dbReference type="Gene3D" id="2.60.200.20">
    <property type="match status" value="1"/>
</dbReference>
<evidence type="ECO:0000259" key="9">
    <source>
        <dbReference type="PROSITE" id="PS50006"/>
    </source>
</evidence>
<feature type="compositionally biased region" description="Gly residues" evidence="8">
    <location>
        <begin position="759"/>
        <end position="769"/>
    </location>
</feature>
<dbReference type="PROSITE" id="PS50011">
    <property type="entry name" value="PROTEIN_KINASE_DOM"/>
    <property type="match status" value="1"/>
</dbReference>
<dbReference type="PANTHER" id="PTHR24350">
    <property type="entry name" value="SERINE/THREONINE-PROTEIN KINASE IAL-RELATED"/>
    <property type="match status" value="1"/>
</dbReference>
<feature type="binding site" evidence="7">
    <location>
        <position position="328"/>
    </location>
    <ligand>
        <name>ATP</name>
        <dbReference type="ChEBI" id="CHEBI:30616"/>
    </ligand>
</feature>
<dbReference type="Gene3D" id="1.10.510.10">
    <property type="entry name" value="Transferase(Phosphotransferase) domain 1"/>
    <property type="match status" value="1"/>
</dbReference>
<evidence type="ECO:0000256" key="3">
    <source>
        <dbReference type="ARBA" id="ARBA00022679"/>
    </source>
</evidence>
<sequence>MEVQSSHLQPELASSCSFTNHNAILLLFSPLDRYIGSLQRGTVRSFYLETHIWRPQESPPFAEGQSIVNRVIPLSSTGTCLSPRSRIKSGARPICPCTPLTSAILPEQPIHESLFPVSSNFAMEAPAVPVHAMVVDDAADEIQQTQLEQATQPLSQDGMPVPPPDNHLWGFLIPCNPAMARIDLYRKYPVVKVGRNSSKDVGNHVVLPGLKISNKHCEIKWDENDSRKSIITVADLSSNGTFINGEKIGKGRHGILKEGAEIAFGSAVPQSPDLAQQDYRYVFRLLAGGPPPTGLHAHYSITHELGKGAFATVMKAMSKETGHFYAIKMIQSNKLRAALTHGGSFASDGDQKPKPTEQFAREISILERLKHPNICQLKEVFFEEANISLVLEWVPGGDLLDYIMRRNGLPEEEVRYLTYQICDAMAYIHEQGIAHRDLKPENILLTTDVPPRVKVADFGLAKAVDSYTMLRTMCGTPAYLAPEVVCQEEQVGYQSVVDSWSVGVVVFCMITNTSPFVDPTNITDVKLQIKFRIVEWSVLKGLKASTECEDFIRKLLERHPERRMTLTDARNHPWLRGLNPNPGAQYVHPPRTPTPEPDSDREFHDSRDLSMRSPSRDDMSMDEDQPSSQPDESSLNEAGSQRTGGRLVRRRQVIDEAAEKGESLPEPSQEMLRHAEQENAKYYTGTKQSRPNKRKVGEHFDESLTPMPEANEEDDEEQEEDIDENMSILSPLPVNTRAKRAKAQTGGDVNMSPAKATKGRGGGRGGKGSTRGKQAHAGMSEVPEEEGSKPRRSSRISQTPQKALGN</sequence>
<feature type="compositionally biased region" description="Basic and acidic residues" evidence="8">
    <location>
        <begin position="652"/>
        <end position="663"/>
    </location>
</feature>
<dbReference type="Pfam" id="PF00498">
    <property type="entry name" value="FHA"/>
    <property type="match status" value="1"/>
</dbReference>
<dbReference type="InterPro" id="IPR017441">
    <property type="entry name" value="Protein_kinase_ATP_BS"/>
</dbReference>
<keyword evidence="4 7" id="KW-0547">Nucleotide-binding</keyword>
<feature type="compositionally biased region" description="Acidic residues" evidence="8">
    <location>
        <begin position="710"/>
        <end position="724"/>
    </location>
</feature>
<proteinExistence type="inferred from homology"/>
<dbReference type="Pfam" id="PF00069">
    <property type="entry name" value="Pkinase"/>
    <property type="match status" value="1"/>
</dbReference>
<accession>A0ABP1DG00</accession>
<dbReference type="InterPro" id="IPR000719">
    <property type="entry name" value="Prot_kinase_dom"/>
</dbReference>
<dbReference type="CDD" id="cd05117">
    <property type="entry name" value="STKc_CAMK"/>
    <property type="match status" value="1"/>
</dbReference>
<keyword evidence="2" id="KW-0723">Serine/threonine-protein kinase</keyword>
<evidence type="ECO:0000259" key="10">
    <source>
        <dbReference type="PROSITE" id="PS50011"/>
    </source>
</evidence>
<feature type="compositionally biased region" description="Polar residues" evidence="8">
    <location>
        <begin position="795"/>
        <end position="806"/>
    </location>
</feature>
<dbReference type="SUPFAM" id="SSF56112">
    <property type="entry name" value="Protein kinase-like (PK-like)"/>
    <property type="match status" value="1"/>
</dbReference>
<dbReference type="EMBL" id="OZ037947">
    <property type="protein sequence ID" value="CAL1705943.1"/>
    <property type="molecule type" value="Genomic_DNA"/>
</dbReference>
<keyword evidence="5" id="KW-0418">Kinase</keyword>
<dbReference type="InterPro" id="IPR011009">
    <property type="entry name" value="Kinase-like_dom_sf"/>
</dbReference>
<dbReference type="SMART" id="SM00220">
    <property type="entry name" value="S_TKc"/>
    <property type="match status" value="1"/>
</dbReference>
<reference evidence="12" key="1">
    <citation type="submission" date="2024-04" db="EMBL/GenBank/DDBJ databases">
        <authorList>
            <person name="Shaw F."/>
            <person name="Minotto A."/>
        </authorList>
    </citation>
    <scope>NUCLEOTIDE SEQUENCE [LARGE SCALE GENOMIC DNA]</scope>
</reference>
<evidence type="ECO:0000256" key="1">
    <source>
        <dbReference type="ARBA" id="ARBA00005575"/>
    </source>
</evidence>
<evidence type="ECO:0000256" key="2">
    <source>
        <dbReference type="ARBA" id="ARBA00022527"/>
    </source>
</evidence>
<feature type="compositionally biased region" description="Basic and acidic residues" evidence="8">
    <location>
        <begin position="598"/>
        <end position="619"/>
    </location>
</feature>
<dbReference type="SMART" id="SM00240">
    <property type="entry name" value="FHA"/>
    <property type="match status" value="1"/>
</dbReference>
<feature type="region of interest" description="Disordered" evidence="8">
    <location>
        <begin position="568"/>
        <end position="806"/>
    </location>
</feature>
<comment type="similarity">
    <text evidence="1">Belongs to the protein kinase superfamily. CAMK Ser/Thr protein kinase family. CHEK2 subfamily.</text>
</comment>
<dbReference type="InterPro" id="IPR008984">
    <property type="entry name" value="SMAD_FHA_dom_sf"/>
</dbReference>
<keyword evidence="6 7" id="KW-0067">ATP-binding</keyword>
<name>A0ABP1DG00_9APHY</name>
<evidence type="ECO:0000256" key="4">
    <source>
        <dbReference type="ARBA" id="ARBA00022741"/>
    </source>
</evidence>
<dbReference type="InterPro" id="IPR000253">
    <property type="entry name" value="FHA_dom"/>
</dbReference>
<feature type="domain" description="FHA" evidence="9">
    <location>
        <begin position="191"/>
        <end position="248"/>
    </location>
</feature>
<dbReference type="PROSITE" id="PS00108">
    <property type="entry name" value="PROTEIN_KINASE_ST"/>
    <property type="match status" value="1"/>
</dbReference>
<gene>
    <name evidence="11" type="ORF">GFSPODELE1_LOCUS5653</name>
</gene>
<feature type="compositionally biased region" description="Polar residues" evidence="8">
    <location>
        <begin position="626"/>
        <end position="643"/>
    </location>
</feature>
<evidence type="ECO:0000256" key="5">
    <source>
        <dbReference type="ARBA" id="ARBA00022777"/>
    </source>
</evidence>
<feature type="domain" description="Protein kinase" evidence="10">
    <location>
        <begin position="299"/>
        <end position="575"/>
    </location>
</feature>
<evidence type="ECO:0008006" key="13">
    <source>
        <dbReference type="Google" id="ProtNLM"/>
    </source>
</evidence>
<organism evidence="11 12">
    <name type="scientific">Somion occarium</name>
    <dbReference type="NCBI Taxonomy" id="3059160"/>
    <lineage>
        <taxon>Eukaryota</taxon>
        <taxon>Fungi</taxon>
        <taxon>Dikarya</taxon>
        <taxon>Basidiomycota</taxon>
        <taxon>Agaricomycotina</taxon>
        <taxon>Agaricomycetes</taxon>
        <taxon>Polyporales</taxon>
        <taxon>Cerrenaceae</taxon>
        <taxon>Somion</taxon>
    </lineage>
</organism>
<evidence type="ECO:0000313" key="12">
    <source>
        <dbReference type="Proteomes" id="UP001497453"/>
    </source>
</evidence>
<evidence type="ECO:0000313" key="11">
    <source>
        <dbReference type="EMBL" id="CAL1705943.1"/>
    </source>
</evidence>
<dbReference type="InterPro" id="IPR008271">
    <property type="entry name" value="Ser/Thr_kinase_AS"/>
</dbReference>
<dbReference type="InterPro" id="IPR030616">
    <property type="entry name" value="Aur-like"/>
</dbReference>
<dbReference type="PROSITE" id="PS50006">
    <property type="entry name" value="FHA_DOMAIN"/>
    <property type="match status" value="1"/>
</dbReference>
<evidence type="ECO:0000256" key="6">
    <source>
        <dbReference type="ARBA" id="ARBA00022840"/>
    </source>
</evidence>